<feature type="binding site" evidence="10">
    <location>
        <begin position="358"/>
        <end position="359"/>
    </location>
    <ligand>
        <name>ATP</name>
        <dbReference type="ChEBI" id="CHEBI:30616"/>
    </ligand>
</feature>
<name>A0A4S4K208_ALKAL</name>
<dbReference type="InterPro" id="IPR029055">
    <property type="entry name" value="Ntn_hydrolases_N"/>
</dbReference>
<comment type="pathway">
    <text evidence="1">Amino-acid biosynthesis; L-asparagine biosynthesis; L-asparagine from L-aspartate (L-Gln route): step 1/1.</text>
</comment>
<feature type="active site" description="For GATase activity" evidence="9">
    <location>
        <position position="2"/>
    </location>
</feature>
<dbReference type="SUPFAM" id="SSF56235">
    <property type="entry name" value="N-terminal nucleophile aminohydrolases (Ntn hydrolases)"/>
    <property type="match status" value="1"/>
</dbReference>
<evidence type="ECO:0000256" key="9">
    <source>
        <dbReference type="PIRSR" id="PIRSR001589-1"/>
    </source>
</evidence>
<evidence type="ECO:0000256" key="6">
    <source>
        <dbReference type="ARBA" id="ARBA00022888"/>
    </source>
</evidence>
<feature type="binding site" evidence="10">
    <location>
        <position position="285"/>
    </location>
    <ligand>
        <name>ATP</name>
        <dbReference type="ChEBI" id="CHEBI:30616"/>
    </ligand>
</feature>
<evidence type="ECO:0000259" key="12">
    <source>
        <dbReference type="PROSITE" id="PS51278"/>
    </source>
</evidence>
<dbReference type="InterPro" id="IPR051786">
    <property type="entry name" value="ASN_synthetase/amidase"/>
</dbReference>
<feature type="site" description="Important for beta-aspartyl-AMP intermediate formation" evidence="11">
    <location>
        <position position="360"/>
    </location>
</feature>
<reference evidence="13 14" key="1">
    <citation type="submission" date="2014-01" db="EMBL/GenBank/DDBJ databases">
        <title>Draft genome sequencing of Bacillus alcalophilus CGMCC 1.3604.</title>
        <authorList>
            <person name="Yang J."/>
            <person name="Diao L."/>
            <person name="Yang S."/>
        </authorList>
    </citation>
    <scope>NUCLEOTIDE SEQUENCE [LARGE SCALE GENOMIC DNA]</scope>
    <source>
        <strain evidence="13 14">CGMCC 1.3604</strain>
    </source>
</reference>
<keyword evidence="5 10" id="KW-0067">ATP-binding</keyword>
<evidence type="ECO:0000313" key="13">
    <source>
        <dbReference type="EMBL" id="THG90019.1"/>
    </source>
</evidence>
<keyword evidence="6 9" id="KW-0061">Asparagine biosynthesis</keyword>
<dbReference type="GO" id="GO:0006529">
    <property type="term" value="P:asparagine biosynthetic process"/>
    <property type="evidence" value="ECO:0007669"/>
    <property type="project" value="UniProtKB-KW"/>
</dbReference>
<dbReference type="EMBL" id="JALP01000184">
    <property type="protein sequence ID" value="THG90019.1"/>
    <property type="molecule type" value="Genomic_DNA"/>
</dbReference>
<evidence type="ECO:0000313" key="14">
    <source>
        <dbReference type="Proteomes" id="UP000297014"/>
    </source>
</evidence>
<keyword evidence="7 9" id="KW-0315">Glutamine amidotransferase</keyword>
<accession>A0A4S4K208</accession>
<dbReference type="EC" id="6.3.5.4" evidence="3"/>
<protein>
    <recommendedName>
        <fullName evidence="3">asparagine synthase (glutamine-hydrolyzing)</fullName>
        <ecNumber evidence="3">6.3.5.4</ecNumber>
    </recommendedName>
</protein>
<comment type="caution">
    <text evidence="13">The sequence shown here is derived from an EMBL/GenBank/DDBJ whole genome shotgun (WGS) entry which is preliminary data.</text>
</comment>
<proteinExistence type="inferred from homology"/>
<dbReference type="Proteomes" id="UP000297014">
    <property type="component" value="Unassembled WGS sequence"/>
</dbReference>
<evidence type="ECO:0000256" key="2">
    <source>
        <dbReference type="ARBA" id="ARBA00005752"/>
    </source>
</evidence>
<dbReference type="InterPro" id="IPR017932">
    <property type="entry name" value="GATase_2_dom"/>
</dbReference>
<dbReference type="PIRSF" id="PIRSF001589">
    <property type="entry name" value="Asn_synthetase_glu-h"/>
    <property type="match status" value="1"/>
</dbReference>
<evidence type="ECO:0000256" key="5">
    <source>
        <dbReference type="ARBA" id="ARBA00022840"/>
    </source>
</evidence>
<sequence length="636" mass="73445">MCGFLGEISLKNNLIEREQFELALEQINHRGPDSTGIYEDKNVRLGFKRLSIIDLEHGSQPLAYQDGRYQIIFNGEVYNYIELRDHLMKDGYTFQTHTDTEVIVALYAQKGVAAIQELRGMFGFVIWDKEKHELIGARDRFGIKPFYYYESDSTVLFASELKSIHQCVQPLQVNKTSLQNYMSFQFVPEPATVFEEVQKLKPGHYFVKKENKPMEIKPYYEIGFKNSSLTLDEHIQKIRHVLEDSVAKHMRSDVPVGAFLSGGIDSTTTVALAKRHNENLKTFTVGFEQHGYSEIEVAKESARQLDVENIHKYITAEEFLRELPNIIWHMDEPVADPAAIPLYFVAKEASKHVKVVLSGEGADELFGGYNIYRESLALKGFDYLPSPITKMLNSVALVLPEGVKGRSYLLRGTTPLADRYIGNAKIFNEEEKSKILTTYQNTNHFKNIVAPYYERAQHYDTATKMQFIDLHTWLPGDILTKADRMTMAHSLELRVPFLDNEVLEVASQIPTKYKLDQKTTKYILRQAISEWIPASVLDRKKLGFPVPIRVWLRNEWYDWAKETIHQSQTDDLLYKDKIIALLNEHAAGKKDNSRKLWVVLCFMIWHAIYVEKSMTPYKKLEKAEDFYPTPEVIVEK</sequence>
<evidence type="ECO:0000256" key="11">
    <source>
        <dbReference type="PIRSR" id="PIRSR001589-3"/>
    </source>
</evidence>
<dbReference type="AlphaFoldDB" id="A0A4S4K208"/>
<evidence type="ECO:0000256" key="10">
    <source>
        <dbReference type="PIRSR" id="PIRSR001589-2"/>
    </source>
</evidence>
<dbReference type="Pfam" id="PF13537">
    <property type="entry name" value="GATase_7"/>
    <property type="match status" value="1"/>
</dbReference>
<dbReference type="Gene3D" id="3.60.20.10">
    <property type="entry name" value="Glutamine Phosphoribosylpyrophosphate, subunit 1, domain 1"/>
    <property type="match status" value="1"/>
</dbReference>
<keyword evidence="9" id="KW-0028">Amino-acid biosynthesis</keyword>
<dbReference type="NCBIfam" id="TIGR01536">
    <property type="entry name" value="asn_synth_AEB"/>
    <property type="match status" value="1"/>
</dbReference>
<dbReference type="GO" id="GO:0005524">
    <property type="term" value="F:ATP binding"/>
    <property type="evidence" value="ECO:0007669"/>
    <property type="project" value="UniProtKB-KW"/>
</dbReference>
<feature type="binding site" evidence="10">
    <location>
        <position position="99"/>
    </location>
    <ligand>
        <name>L-glutamine</name>
        <dbReference type="ChEBI" id="CHEBI:58359"/>
    </ligand>
</feature>
<dbReference type="RefSeq" id="WP_052044408.1">
    <property type="nucleotide sequence ID" value="NZ_ALPT02000080.1"/>
</dbReference>
<dbReference type="InterPro" id="IPR014729">
    <property type="entry name" value="Rossmann-like_a/b/a_fold"/>
</dbReference>
<feature type="domain" description="Glutamine amidotransferase type-2" evidence="12">
    <location>
        <begin position="2"/>
        <end position="211"/>
    </location>
</feature>
<keyword evidence="4 10" id="KW-0547">Nucleotide-binding</keyword>
<evidence type="ECO:0000256" key="7">
    <source>
        <dbReference type="ARBA" id="ARBA00022962"/>
    </source>
</evidence>
<evidence type="ECO:0000256" key="8">
    <source>
        <dbReference type="ARBA" id="ARBA00048741"/>
    </source>
</evidence>
<dbReference type="OrthoDB" id="9763290at2"/>
<dbReference type="CDD" id="cd00712">
    <property type="entry name" value="AsnB"/>
    <property type="match status" value="1"/>
</dbReference>
<dbReference type="SUPFAM" id="SSF52402">
    <property type="entry name" value="Adenine nucleotide alpha hydrolases-like"/>
    <property type="match status" value="1"/>
</dbReference>
<evidence type="ECO:0000256" key="1">
    <source>
        <dbReference type="ARBA" id="ARBA00005187"/>
    </source>
</evidence>
<dbReference type="CDD" id="cd01991">
    <property type="entry name" value="Asn_synthase_B_C"/>
    <property type="match status" value="1"/>
</dbReference>
<dbReference type="Pfam" id="PF00733">
    <property type="entry name" value="Asn_synthase"/>
    <property type="match status" value="1"/>
</dbReference>
<comment type="catalytic activity">
    <reaction evidence="8">
        <text>L-aspartate + L-glutamine + ATP + H2O = L-asparagine + L-glutamate + AMP + diphosphate + H(+)</text>
        <dbReference type="Rhea" id="RHEA:12228"/>
        <dbReference type="ChEBI" id="CHEBI:15377"/>
        <dbReference type="ChEBI" id="CHEBI:15378"/>
        <dbReference type="ChEBI" id="CHEBI:29985"/>
        <dbReference type="ChEBI" id="CHEBI:29991"/>
        <dbReference type="ChEBI" id="CHEBI:30616"/>
        <dbReference type="ChEBI" id="CHEBI:33019"/>
        <dbReference type="ChEBI" id="CHEBI:58048"/>
        <dbReference type="ChEBI" id="CHEBI:58359"/>
        <dbReference type="ChEBI" id="CHEBI:456215"/>
        <dbReference type="EC" id="6.3.5.4"/>
    </reaction>
</comment>
<dbReference type="GO" id="GO:0004066">
    <property type="term" value="F:asparagine synthase (glutamine-hydrolyzing) activity"/>
    <property type="evidence" value="ECO:0007669"/>
    <property type="project" value="UniProtKB-EC"/>
</dbReference>
<dbReference type="PROSITE" id="PS51278">
    <property type="entry name" value="GATASE_TYPE_2"/>
    <property type="match status" value="1"/>
</dbReference>
<evidence type="ECO:0000256" key="4">
    <source>
        <dbReference type="ARBA" id="ARBA00022741"/>
    </source>
</evidence>
<gene>
    <name evidence="13" type="ORF">AJ85_13925</name>
</gene>
<dbReference type="PANTHER" id="PTHR43284:SF1">
    <property type="entry name" value="ASPARAGINE SYNTHETASE"/>
    <property type="match status" value="1"/>
</dbReference>
<comment type="similarity">
    <text evidence="2">Belongs to the asparagine synthetase family.</text>
</comment>
<dbReference type="PANTHER" id="PTHR43284">
    <property type="entry name" value="ASPARAGINE SYNTHETASE (GLUTAMINE-HYDROLYZING)"/>
    <property type="match status" value="1"/>
</dbReference>
<dbReference type="Gene3D" id="3.40.50.620">
    <property type="entry name" value="HUPs"/>
    <property type="match status" value="1"/>
</dbReference>
<dbReference type="InterPro" id="IPR001962">
    <property type="entry name" value="Asn_synthase"/>
</dbReference>
<dbReference type="GO" id="GO:0005829">
    <property type="term" value="C:cytosol"/>
    <property type="evidence" value="ECO:0007669"/>
    <property type="project" value="TreeGrafter"/>
</dbReference>
<evidence type="ECO:0000256" key="3">
    <source>
        <dbReference type="ARBA" id="ARBA00012737"/>
    </source>
</evidence>
<organism evidence="13 14">
    <name type="scientific">Alkalihalobacillus alcalophilus ATCC 27647 = CGMCC 1.3604</name>
    <dbReference type="NCBI Taxonomy" id="1218173"/>
    <lineage>
        <taxon>Bacteria</taxon>
        <taxon>Bacillati</taxon>
        <taxon>Bacillota</taxon>
        <taxon>Bacilli</taxon>
        <taxon>Bacillales</taxon>
        <taxon>Bacillaceae</taxon>
        <taxon>Alkalihalobacillus</taxon>
    </lineage>
</organism>
<dbReference type="InterPro" id="IPR006426">
    <property type="entry name" value="Asn_synth_AEB"/>
</dbReference>
<dbReference type="InterPro" id="IPR033738">
    <property type="entry name" value="AsnB_N"/>
</dbReference>